<evidence type="ECO:0000313" key="1">
    <source>
        <dbReference type="EMBL" id="MCG7946838.1"/>
    </source>
</evidence>
<dbReference type="AlphaFoldDB" id="A0A9E4N528"/>
<protein>
    <submittedName>
        <fullName evidence="1">Uncharacterized protein</fullName>
    </submittedName>
</protein>
<evidence type="ECO:0000313" key="2">
    <source>
        <dbReference type="Proteomes" id="UP000886667"/>
    </source>
</evidence>
<dbReference type="Proteomes" id="UP000886667">
    <property type="component" value="Unassembled WGS sequence"/>
</dbReference>
<reference evidence="1" key="1">
    <citation type="journal article" date="2021" name="Proc. Natl. Acad. Sci. U.S.A.">
        <title>Global biogeography of chemosynthetic symbionts reveals both localized and globally distributed symbiont groups. .</title>
        <authorList>
            <person name="Osvatic J.T."/>
            <person name="Wilkins L.G.E."/>
            <person name="Leibrecht L."/>
            <person name="Leray M."/>
            <person name="Zauner S."/>
            <person name="Polzin J."/>
            <person name="Camacho Y."/>
            <person name="Gros O."/>
            <person name="van Gils J.A."/>
            <person name="Eisen J.A."/>
            <person name="Petersen J.M."/>
            <person name="Yuen B."/>
        </authorList>
    </citation>
    <scope>NUCLEOTIDE SEQUENCE</scope>
    <source>
        <strain evidence="1">MAGclacostrist064TRANS</strain>
    </source>
</reference>
<sequence>TPERSAGDQLQLTPQGRGLKGRVILHPQPTQKKPTNVWAFLVIAKTTPDGGFEPIRGST</sequence>
<comment type="caution">
    <text evidence="1">The sequence shown here is derived from an EMBL/GenBank/DDBJ whole genome shotgun (WGS) entry which is preliminary data.</text>
</comment>
<organism evidence="1 2">
    <name type="scientific">Candidatus Thiodiazotropha taylori</name>
    <dbReference type="NCBI Taxonomy" id="2792791"/>
    <lineage>
        <taxon>Bacteria</taxon>
        <taxon>Pseudomonadati</taxon>
        <taxon>Pseudomonadota</taxon>
        <taxon>Gammaproteobacteria</taxon>
        <taxon>Chromatiales</taxon>
        <taxon>Sedimenticolaceae</taxon>
        <taxon>Candidatus Thiodiazotropha</taxon>
    </lineage>
</organism>
<name>A0A9E4N528_9GAMM</name>
<proteinExistence type="predicted"/>
<dbReference type="EMBL" id="JAEPCM010000363">
    <property type="protein sequence ID" value="MCG7946838.1"/>
    <property type="molecule type" value="Genomic_DNA"/>
</dbReference>
<accession>A0A9E4N528</accession>
<feature type="non-terminal residue" evidence="1">
    <location>
        <position position="1"/>
    </location>
</feature>
<gene>
    <name evidence="1" type="ORF">JAZ07_10890</name>
</gene>